<keyword evidence="8" id="KW-1185">Reference proteome</keyword>
<name>A0A2J6R3F0_HYAVF</name>
<comment type="similarity">
    <text evidence="2">Belongs to the class-I pyridoxal-phosphate-dependent aminotransferase family.</text>
</comment>
<dbReference type="PANTHER" id="PTHR42790:SF21">
    <property type="entry name" value="AROMATIC_AMINOADIPATE AMINOTRANSFERASE 1"/>
    <property type="match status" value="1"/>
</dbReference>
<dbReference type="InterPro" id="IPR015424">
    <property type="entry name" value="PyrdxlP-dep_Trfase"/>
</dbReference>
<evidence type="ECO:0000256" key="3">
    <source>
        <dbReference type="ARBA" id="ARBA00022576"/>
    </source>
</evidence>
<gene>
    <name evidence="7" type="ORF">L207DRAFT_518369</name>
</gene>
<evidence type="ECO:0000256" key="1">
    <source>
        <dbReference type="ARBA" id="ARBA00001933"/>
    </source>
</evidence>
<proteinExistence type="inferred from homology"/>
<dbReference type="CDD" id="cd00609">
    <property type="entry name" value="AAT_like"/>
    <property type="match status" value="1"/>
</dbReference>
<dbReference type="Pfam" id="PF00155">
    <property type="entry name" value="Aminotran_1_2"/>
    <property type="match status" value="1"/>
</dbReference>
<dbReference type="OrthoDB" id="691673at2759"/>
<dbReference type="GO" id="GO:0047536">
    <property type="term" value="F:2-aminoadipate transaminase activity"/>
    <property type="evidence" value="ECO:0007669"/>
    <property type="project" value="TreeGrafter"/>
</dbReference>
<dbReference type="GO" id="GO:0008793">
    <property type="term" value="F:aromatic-amino-acid transaminase activity"/>
    <property type="evidence" value="ECO:0007669"/>
    <property type="project" value="TreeGrafter"/>
</dbReference>
<evidence type="ECO:0000259" key="6">
    <source>
        <dbReference type="Pfam" id="PF00155"/>
    </source>
</evidence>
<dbReference type="GO" id="GO:0009074">
    <property type="term" value="P:aromatic amino acid family catabolic process"/>
    <property type="evidence" value="ECO:0007669"/>
    <property type="project" value="TreeGrafter"/>
</dbReference>
<dbReference type="InterPro" id="IPR004839">
    <property type="entry name" value="Aminotransferase_I/II_large"/>
</dbReference>
<dbReference type="STRING" id="1149755.A0A2J6R3F0"/>
<accession>A0A2J6R3F0</accession>
<feature type="domain" description="Aminotransferase class I/classII large" evidence="6">
    <location>
        <begin position="164"/>
        <end position="507"/>
    </location>
</feature>
<dbReference type="Proteomes" id="UP000235786">
    <property type="component" value="Unassembled WGS sequence"/>
</dbReference>
<dbReference type="InterPro" id="IPR050859">
    <property type="entry name" value="Class-I_PLP-dep_aminotransf"/>
</dbReference>
<dbReference type="GO" id="GO:0019878">
    <property type="term" value="P:lysine biosynthetic process via aminoadipic acid"/>
    <property type="evidence" value="ECO:0007669"/>
    <property type="project" value="TreeGrafter"/>
</dbReference>
<dbReference type="Gene3D" id="3.40.640.10">
    <property type="entry name" value="Type I PLP-dependent aspartate aminotransferase-like (Major domain)"/>
    <property type="match status" value="1"/>
</dbReference>
<comment type="cofactor">
    <cofactor evidence="1">
        <name>pyridoxal 5'-phosphate</name>
        <dbReference type="ChEBI" id="CHEBI:597326"/>
    </cofactor>
</comment>
<evidence type="ECO:0000256" key="4">
    <source>
        <dbReference type="ARBA" id="ARBA00022679"/>
    </source>
</evidence>
<dbReference type="GO" id="GO:0030170">
    <property type="term" value="F:pyridoxal phosphate binding"/>
    <property type="evidence" value="ECO:0007669"/>
    <property type="project" value="InterPro"/>
</dbReference>
<keyword evidence="4" id="KW-0808">Transferase</keyword>
<evidence type="ECO:0000256" key="5">
    <source>
        <dbReference type="ARBA" id="ARBA00022898"/>
    </source>
</evidence>
<dbReference type="PANTHER" id="PTHR42790">
    <property type="entry name" value="AMINOTRANSFERASE"/>
    <property type="match status" value="1"/>
</dbReference>
<protein>
    <submittedName>
        <fullName evidence="7">Aromatic aminoacid transaminase</fullName>
    </submittedName>
</protein>
<evidence type="ECO:0000313" key="8">
    <source>
        <dbReference type="Proteomes" id="UP000235786"/>
    </source>
</evidence>
<keyword evidence="3" id="KW-0032">Aminotransferase</keyword>
<reference evidence="7 8" key="1">
    <citation type="submission" date="2016-04" db="EMBL/GenBank/DDBJ databases">
        <title>A degradative enzymes factory behind the ericoid mycorrhizal symbiosis.</title>
        <authorList>
            <consortium name="DOE Joint Genome Institute"/>
            <person name="Martino E."/>
            <person name="Morin E."/>
            <person name="Grelet G."/>
            <person name="Kuo A."/>
            <person name="Kohler A."/>
            <person name="Daghino S."/>
            <person name="Barry K."/>
            <person name="Choi C."/>
            <person name="Cichocki N."/>
            <person name="Clum A."/>
            <person name="Copeland A."/>
            <person name="Hainaut M."/>
            <person name="Haridas S."/>
            <person name="Labutti K."/>
            <person name="Lindquist E."/>
            <person name="Lipzen A."/>
            <person name="Khouja H.-R."/>
            <person name="Murat C."/>
            <person name="Ohm R."/>
            <person name="Olson A."/>
            <person name="Spatafora J."/>
            <person name="Veneault-Fourrey C."/>
            <person name="Henrissat B."/>
            <person name="Grigoriev I."/>
            <person name="Martin F."/>
            <person name="Perotto S."/>
        </authorList>
    </citation>
    <scope>NUCLEOTIDE SEQUENCE [LARGE SCALE GENOMIC DNA]</scope>
    <source>
        <strain evidence="7 8">F</strain>
    </source>
</reference>
<evidence type="ECO:0000313" key="7">
    <source>
        <dbReference type="EMBL" id="PMD33009.1"/>
    </source>
</evidence>
<evidence type="ECO:0000256" key="2">
    <source>
        <dbReference type="ARBA" id="ARBA00007441"/>
    </source>
</evidence>
<sequence>MDCLTVDDVVSLRAASEPVRVGIATYTSSDSFKSQHCNKKPHSKSMIHQLSIEASNFGGSALKKTAKRHFKSRLIPLGIGRPIDEFYPWESFTLEESFTLPQSSHAGATRVELNSSVNTIAKRDGLFNLSSGLNYCHSVGQQPLLRFITEHVEIIHNPPYRDWSVCLTCGSTSAFEIVLRMFCNRGAAVFTEEYTYPGFISSTLLLGLHTVGIRMDDDGLITEELARTLRTWDDSKGSRPRFLYTIPSGQNPTGATQSPERKKAIYQIAEEYDLIIIEDDPYYFLRTKHSHQTVPNPDAIDSYISNLPPTFLSLDRSGRVVRLDSTSKILAPGLRAGWVTSSNEIIEKFISYQEVGPLSTSGPTQLMLWNLLDAKWGHRGFFTWLEHLSRQYRSRLDIVLESCDKYLPKDVCQWSRPHNGMFLWIHIAVEKHPELRSQGESVCDKSGVDFKTGEVEARVWSRACENGVQVTMGSLFEATKSCASRVSFRLTYAAADEIELDEGVKRFANAVRKEFGLEQFGTGLS</sequence>
<dbReference type="EMBL" id="KZ613957">
    <property type="protein sequence ID" value="PMD33009.1"/>
    <property type="molecule type" value="Genomic_DNA"/>
</dbReference>
<dbReference type="GO" id="GO:0006571">
    <property type="term" value="P:tyrosine biosynthetic process"/>
    <property type="evidence" value="ECO:0007669"/>
    <property type="project" value="TreeGrafter"/>
</dbReference>
<keyword evidence="5" id="KW-0663">Pyridoxal phosphate</keyword>
<dbReference type="SUPFAM" id="SSF53383">
    <property type="entry name" value="PLP-dependent transferases"/>
    <property type="match status" value="1"/>
</dbReference>
<organism evidence="7 8">
    <name type="scientific">Hyaloscypha variabilis (strain UAMH 11265 / GT02V1 / F)</name>
    <name type="common">Meliniomyces variabilis</name>
    <dbReference type="NCBI Taxonomy" id="1149755"/>
    <lineage>
        <taxon>Eukaryota</taxon>
        <taxon>Fungi</taxon>
        <taxon>Dikarya</taxon>
        <taxon>Ascomycota</taxon>
        <taxon>Pezizomycotina</taxon>
        <taxon>Leotiomycetes</taxon>
        <taxon>Helotiales</taxon>
        <taxon>Hyaloscyphaceae</taxon>
        <taxon>Hyaloscypha</taxon>
        <taxon>Hyaloscypha variabilis</taxon>
    </lineage>
</organism>
<dbReference type="AlphaFoldDB" id="A0A2J6R3F0"/>
<dbReference type="InterPro" id="IPR015421">
    <property type="entry name" value="PyrdxlP-dep_Trfase_major"/>
</dbReference>